<feature type="compositionally biased region" description="Basic and acidic residues" evidence="1">
    <location>
        <begin position="11"/>
        <end position="21"/>
    </location>
</feature>
<sequence length="301" mass="31424">MSRSTGPTLLERSEASRETPEPPRVPGRFSRGNRRAKDTATPTTADAAEALEVEPATAAPSPADAPTTATTTAATDDAPATGTRRLPRPPGRRGPLWLAALIAGALCAATPGLLGDEPAAPVSVSAADYGIGADMNTTGDMEDAGVRQGLSEAEAQARLGELAASRAARTPTTADPVPGARMTTCFCMRWGTMHWGLDLAAPLGTPIYATTDGVVLRAGRASGYGNAVYIQDADGDVHIYGHMRYYDVEAGQIVHAGDEIARVGSEGQSTGPHLHYEIHRGGENGRRIDPEDYLAERGVEV</sequence>
<dbReference type="AlphaFoldDB" id="A0A1H8RQP8"/>
<name>A0A1H8RQP8_9ACTN</name>
<keyword evidence="4" id="KW-1185">Reference proteome</keyword>
<feature type="domain" description="M23ase beta-sheet core" evidence="2">
    <location>
        <begin position="193"/>
        <end position="290"/>
    </location>
</feature>
<dbReference type="Gene3D" id="2.70.70.10">
    <property type="entry name" value="Glucose Permease (Domain IIA)"/>
    <property type="match status" value="1"/>
</dbReference>
<evidence type="ECO:0000313" key="3">
    <source>
        <dbReference type="EMBL" id="SEO68675.1"/>
    </source>
</evidence>
<dbReference type="GO" id="GO:0004222">
    <property type="term" value="F:metalloendopeptidase activity"/>
    <property type="evidence" value="ECO:0007669"/>
    <property type="project" value="TreeGrafter"/>
</dbReference>
<dbReference type="SUPFAM" id="SSF51261">
    <property type="entry name" value="Duplicated hybrid motif"/>
    <property type="match status" value="1"/>
</dbReference>
<dbReference type="Proteomes" id="UP000198960">
    <property type="component" value="Unassembled WGS sequence"/>
</dbReference>
<feature type="compositionally biased region" description="Low complexity" evidence="1">
    <location>
        <begin position="39"/>
        <end position="84"/>
    </location>
</feature>
<dbReference type="PANTHER" id="PTHR21666:SF270">
    <property type="entry name" value="MUREIN HYDROLASE ACTIVATOR ENVC"/>
    <property type="match status" value="1"/>
</dbReference>
<evidence type="ECO:0000313" key="4">
    <source>
        <dbReference type="Proteomes" id="UP000198960"/>
    </source>
</evidence>
<protein>
    <submittedName>
        <fullName evidence="3">Peptidase family M23</fullName>
    </submittedName>
</protein>
<dbReference type="EMBL" id="FOEE01000003">
    <property type="protein sequence ID" value="SEO68675.1"/>
    <property type="molecule type" value="Genomic_DNA"/>
</dbReference>
<gene>
    <name evidence="3" type="ORF">SAMN05660991_01270</name>
</gene>
<proteinExistence type="predicted"/>
<dbReference type="InterPro" id="IPR050570">
    <property type="entry name" value="Cell_wall_metabolism_enzyme"/>
</dbReference>
<accession>A0A1H8RQP8</accession>
<feature type="region of interest" description="Disordered" evidence="1">
    <location>
        <begin position="1"/>
        <end position="92"/>
    </location>
</feature>
<dbReference type="InterPro" id="IPR011055">
    <property type="entry name" value="Dup_hybrid_motif"/>
</dbReference>
<dbReference type="RefSeq" id="WP_244524480.1">
    <property type="nucleotide sequence ID" value="NZ_FOEE01000003.1"/>
</dbReference>
<dbReference type="STRING" id="673521.SAMN05660991_01270"/>
<dbReference type="Pfam" id="PF01551">
    <property type="entry name" value="Peptidase_M23"/>
    <property type="match status" value="1"/>
</dbReference>
<dbReference type="CDD" id="cd12797">
    <property type="entry name" value="M23_peptidase"/>
    <property type="match status" value="1"/>
</dbReference>
<reference evidence="4" key="1">
    <citation type="submission" date="2016-10" db="EMBL/GenBank/DDBJ databases">
        <authorList>
            <person name="Varghese N."/>
            <person name="Submissions S."/>
        </authorList>
    </citation>
    <scope>NUCLEOTIDE SEQUENCE [LARGE SCALE GENOMIC DNA]</scope>
    <source>
        <strain evidence="4">DSM 45413</strain>
    </source>
</reference>
<evidence type="ECO:0000259" key="2">
    <source>
        <dbReference type="Pfam" id="PF01551"/>
    </source>
</evidence>
<dbReference type="PANTHER" id="PTHR21666">
    <property type="entry name" value="PEPTIDASE-RELATED"/>
    <property type="match status" value="1"/>
</dbReference>
<organism evidence="3 4">
    <name type="scientific">Trujillonella endophytica</name>
    <dbReference type="NCBI Taxonomy" id="673521"/>
    <lineage>
        <taxon>Bacteria</taxon>
        <taxon>Bacillati</taxon>
        <taxon>Actinomycetota</taxon>
        <taxon>Actinomycetes</taxon>
        <taxon>Geodermatophilales</taxon>
        <taxon>Geodermatophilaceae</taxon>
        <taxon>Trujillonella</taxon>
    </lineage>
</organism>
<dbReference type="InterPro" id="IPR016047">
    <property type="entry name" value="M23ase_b-sheet_dom"/>
</dbReference>
<evidence type="ECO:0000256" key="1">
    <source>
        <dbReference type="SAM" id="MobiDB-lite"/>
    </source>
</evidence>